<evidence type="ECO:0000313" key="2">
    <source>
        <dbReference type="Proteomes" id="UP000594638"/>
    </source>
</evidence>
<comment type="caution">
    <text evidence="1">The sequence shown here is derived from an EMBL/GenBank/DDBJ whole genome shotgun (WGS) entry which is preliminary data.</text>
</comment>
<dbReference type="Gramene" id="OE9A090835T1">
    <property type="protein sequence ID" value="OE9A090835C1"/>
    <property type="gene ID" value="OE9A090835"/>
</dbReference>
<accession>A0A8S0TXE4</accession>
<sequence length="176" mass="19311">MARAGLIIAEPGTRAETEAHVSGSYQKTYMEDLRSHARTSRTSQSTQEICKTQHTLCKPRRSEPTSAHCERRSARYCILYEGFFQLYLTACTLTCVLYWSDAGATEPLNDAGDDDEEADSCDATDGDGVVTEVLAPEPVPKARAGVLTTTRRSARLRRPVVAKSTTMVLNSFLLGC</sequence>
<dbReference type="AlphaFoldDB" id="A0A8S0TXE4"/>
<evidence type="ECO:0000313" key="1">
    <source>
        <dbReference type="EMBL" id="CAA3009542.1"/>
    </source>
</evidence>
<keyword evidence="2" id="KW-1185">Reference proteome</keyword>
<proteinExistence type="predicted"/>
<protein>
    <submittedName>
        <fullName evidence="1">Uncharacterized protein</fullName>
    </submittedName>
</protein>
<dbReference type="EMBL" id="CACTIH010007320">
    <property type="protein sequence ID" value="CAA3009542.1"/>
    <property type="molecule type" value="Genomic_DNA"/>
</dbReference>
<dbReference type="Proteomes" id="UP000594638">
    <property type="component" value="Unassembled WGS sequence"/>
</dbReference>
<name>A0A8S0TXE4_OLEEU</name>
<organism evidence="1 2">
    <name type="scientific">Olea europaea subsp. europaea</name>
    <dbReference type="NCBI Taxonomy" id="158383"/>
    <lineage>
        <taxon>Eukaryota</taxon>
        <taxon>Viridiplantae</taxon>
        <taxon>Streptophyta</taxon>
        <taxon>Embryophyta</taxon>
        <taxon>Tracheophyta</taxon>
        <taxon>Spermatophyta</taxon>
        <taxon>Magnoliopsida</taxon>
        <taxon>eudicotyledons</taxon>
        <taxon>Gunneridae</taxon>
        <taxon>Pentapetalae</taxon>
        <taxon>asterids</taxon>
        <taxon>lamiids</taxon>
        <taxon>Lamiales</taxon>
        <taxon>Oleaceae</taxon>
        <taxon>Oleeae</taxon>
        <taxon>Olea</taxon>
    </lineage>
</organism>
<gene>
    <name evidence="1" type="ORF">OLEA9_A090835</name>
</gene>
<reference evidence="1 2" key="1">
    <citation type="submission" date="2019-12" db="EMBL/GenBank/DDBJ databases">
        <authorList>
            <person name="Alioto T."/>
            <person name="Alioto T."/>
            <person name="Gomez Garrido J."/>
        </authorList>
    </citation>
    <scope>NUCLEOTIDE SEQUENCE [LARGE SCALE GENOMIC DNA]</scope>
</reference>